<organism evidence="2 3">
    <name type="scientific">Halorubrum ezzemoulense</name>
    <name type="common">Halorubrum chaoviator</name>
    <dbReference type="NCBI Taxonomy" id="337243"/>
    <lineage>
        <taxon>Archaea</taxon>
        <taxon>Methanobacteriati</taxon>
        <taxon>Methanobacteriota</taxon>
        <taxon>Stenosarchaea group</taxon>
        <taxon>Halobacteria</taxon>
        <taxon>Halobacteriales</taxon>
        <taxon>Haloferacaceae</taxon>
        <taxon>Halorubrum</taxon>
    </lineage>
</organism>
<accession>A0A481RG29</accession>
<dbReference type="RefSeq" id="WP_129452398.1">
    <property type="nucleotide sequence ID" value="NZ_CP034940.1"/>
</dbReference>
<dbReference type="AlphaFoldDB" id="A0A481RG29"/>
<feature type="region of interest" description="Disordered" evidence="1">
    <location>
        <begin position="40"/>
        <end position="68"/>
    </location>
</feature>
<proteinExistence type="predicted"/>
<sequence length="68" mass="7593">MDKDDLTQEDIEALRTLANSELRSAKYASKLCESFDIDTTKTTTNTQEPAESLTEPAETQEEGSIFAY</sequence>
<name>A0A481RG29_HALEZ</name>
<dbReference type="Proteomes" id="UP000293073">
    <property type="component" value="Chromosome"/>
</dbReference>
<evidence type="ECO:0000313" key="2">
    <source>
        <dbReference type="EMBL" id="QAY20187.1"/>
    </source>
</evidence>
<dbReference type="KEGG" id="hezz:EO776_09295"/>
<protein>
    <submittedName>
        <fullName evidence="2">Uncharacterized protein</fullName>
    </submittedName>
</protein>
<evidence type="ECO:0000256" key="1">
    <source>
        <dbReference type="SAM" id="MobiDB-lite"/>
    </source>
</evidence>
<evidence type="ECO:0000313" key="3">
    <source>
        <dbReference type="Proteomes" id="UP000293073"/>
    </source>
</evidence>
<dbReference type="GeneID" id="301359990"/>
<gene>
    <name evidence="2" type="ORF">EO776_09295</name>
</gene>
<dbReference type="EMBL" id="CP034940">
    <property type="protein sequence ID" value="QAY20187.1"/>
    <property type="molecule type" value="Genomic_DNA"/>
</dbReference>
<reference evidence="3" key="1">
    <citation type="submission" date="2019-01" db="EMBL/GenBank/DDBJ databases">
        <title>Complete genome of Halorubrum ezzemoulense strain FB21.</title>
        <authorList>
            <person name="Feng Y."/>
            <person name="Louyakis A.S."/>
            <person name="Papke R.T."/>
            <person name="Gogarten J.P."/>
        </authorList>
    </citation>
    <scope>NUCLEOTIDE SEQUENCE [LARGE SCALE GENOMIC DNA]</scope>
    <source>
        <strain evidence="3">Fb21</strain>
    </source>
</reference>